<reference evidence="4 6" key="1">
    <citation type="submission" date="2014-08" db="EMBL/GenBank/DDBJ databases">
        <title>Complete genome sequence of Corynebacterium imitans DSM 44264, isolated from a five-month-old boy with suspected pharyngeal diphtheria.</title>
        <authorList>
            <person name="Mollmann S."/>
            <person name="Albersmeier A."/>
            <person name="Ruckert C."/>
            <person name="Tauch A."/>
        </authorList>
    </citation>
    <scope>NUCLEOTIDE SEQUENCE [LARGE SCALE GENOMIC DNA]</scope>
    <source>
        <strain evidence="4 6">DSM 44264</strain>
    </source>
</reference>
<comment type="similarity">
    <text evidence="1">Belongs to the bacterial solute-binding protein 8 family.</text>
</comment>
<proteinExistence type="inferred from homology"/>
<dbReference type="SUPFAM" id="SSF53807">
    <property type="entry name" value="Helical backbone' metal receptor"/>
    <property type="match status" value="1"/>
</dbReference>
<dbReference type="STRING" id="156978.CIMIT_00230"/>
<reference evidence="5 7" key="2">
    <citation type="submission" date="2017-06" db="EMBL/GenBank/DDBJ databases">
        <authorList>
            <consortium name="Pathogen Informatics"/>
        </authorList>
    </citation>
    <scope>NUCLEOTIDE SEQUENCE [LARGE SCALE GENOMIC DNA]</scope>
    <source>
        <strain evidence="5 7">NCTC13015</strain>
    </source>
</reference>
<accession>A0A076NK99</accession>
<keyword evidence="2" id="KW-0732">Signal</keyword>
<dbReference type="eggNOG" id="COG4558">
    <property type="taxonomic scope" value="Bacteria"/>
</dbReference>
<dbReference type="Proteomes" id="UP000028780">
    <property type="component" value="Chromosome"/>
</dbReference>
<evidence type="ECO:0000313" key="7">
    <source>
        <dbReference type="Proteomes" id="UP000215374"/>
    </source>
</evidence>
<dbReference type="InterPro" id="IPR002491">
    <property type="entry name" value="ABC_transptr_periplasmic_BD"/>
</dbReference>
<feature type="signal peptide" evidence="2">
    <location>
        <begin position="1"/>
        <end position="26"/>
    </location>
</feature>
<dbReference type="EMBL" id="CP009211">
    <property type="protein sequence ID" value="AIJ32561.1"/>
    <property type="molecule type" value="Genomic_DNA"/>
</dbReference>
<feature type="chain" id="PRO_5038207083" evidence="2">
    <location>
        <begin position="27"/>
        <end position="357"/>
    </location>
</feature>
<feature type="domain" description="Fe/B12 periplasmic-binding" evidence="3">
    <location>
        <begin position="94"/>
        <end position="357"/>
    </location>
</feature>
<sequence>MNFTRKFAARALAAALAITLPLSGCAAWDNPMQMETQQLVDSLEAAGDPHQAQGVATVTEISEVEPVDASRQNALPVELTDADGYDVTVTDTSRILALDIYGTYTKTLRGVGLGDNIVGRTVSSAEASLSHLPVVTENGHSLNVEAILNLRPTLVIVDHSVGPSEAIDQIRAAGVTTVVMEPNRSMASMSEDIINVATVVGEPEAGRLLAERSQREVDEALSAIAAVKPDVPLRMSFLYARGTGGVFYLLGGEDGTQDLIEALGGVDVNTEYGIGASSPASPEALAEVNPEVFVMMNSGLQSTGDVEGLLQRPGVAQTTAGKNKRVLALPDGDSLAFGPQTGEMLLRAAHALYGEGE</sequence>
<name>A0A076NK99_9CORY</name>
<dbReference type="HOGENOM" id="CLU_038034_6_1_11"/>
<dbReference type="AlphaFoldDB" id="A0A076NK99"/>
<evidence type="ECO:0000313" key="5">
    <source>
        <dbReference type="EMBL" id="SNV52940.1"/>
    </source>
</evidence>
<evidence type="ECO:0000313" key="4">
    <source>
        <dbReference type="EMBL" id="AIJ32561.1"/>
    </source>
</evidence>
<dbReference type="Gene3D" id="3.40.50.1980">
    <property type="entry name" value="Nitrogenase molybdenum iron protein domain"/>
    <property type="match status" value="2"/>
</dbReference>
<dbReference type="PANTHER" id="PTHR30535:SF4">
    <property type="entry name" value="HEMIN-BINDING PERIPLASMIC PROTEIN HMUT"/>
    <property type="match status" value="1"/>
</dbReference>
<keyword evidence="6" id="KW-1185">Reference proteome</keyword>
<dbReference type="EMBL" id="LT906467">
    <property type="protein sequence ID" value="SNV52940.1"/>
    <property type="molecule type" value="Genomic_DNA"/>
</dbReference>
<evidence type="ECO:0000256" key="2">
    <source>
        <dbReference type="SAM" id="SignalP"/>
    </source>
</evidence>
<evidence type="ECO:0000259" key="3">
    <source>
        <dbReference type="PROSITE" id="PS50983"/>
    </source>
</evidence>
<dbReference type="Pfam" id="PF01497">
    <property type="entry name" value="Peripla_BP_2"/>
    <property type="match status" value="1"/>
</dbReference>
<dbReference type="InterPro" id="IPR050902">
    <property type="entry name" value="ABC_Transporter_SBP"/>
</dbReference>
<organism evidence="4 6">
    <name type="scientific">Corynebacterium imitans</name>
    <dbReference type="NCBI Taxonomy" id="156978"/>
    <lineage>
        <taxon>Bacteria</taxon>
        <taxon>Bacillati</taxon>
        <taxon>Actinomycetota</taxon>
        <taxon>Actinomycetes</taxon>
        <taxon>Mycobacteriales</taxon>
        <taxon>Corynebacteriaceae</taxon>
        <taxon>Corynebacterium</taxon>
    </lineage>
</organism>
<gene>
    <name evidence="5" type="primary">hmuT</name>
    <name evidence="4" type="ORF">CIMIT_00230</name>
    <name evidence="5" type="ORF">SAMEA4535761_00111</name>
</gene>
<dbReference type="KEGG" id="cii:CIMIT_00230"/>
<dbReference type="Proteomes" id="UP000215374">
    <property type="component" value="Chromosome 1"/>
</dbReference>
<protein>
    <submittedName>
        <fullName evidence="4">ABC transporter substrate-binding protein</fullName>
    </submittedName>
    <submittedName>
        <fullName evidence="5">ABC-type transporter, periplasmic component</fullName>
    </submittedName>
</protein>
<dbReference type="PROSITE" id="PS50983">
    <property type="entry name" value="FE_B12_PBP"/>
    <property type="match status" value="1"/>
</dbReference>
<evidence type="ECO:0000313" key="6">
    <source>
        <dbReference type="Proteomes" id="UP000028780"/>
    </source>
</evidence>
<dbReference type="RefSeq" id="WP_038587518.1">
    <property type="nucleotide sequence ID" value="NZ_CP009211.1"/>
</dbReference>
<dbReference type="OrthoDB" id="9797736at2"/>
<evidence type="ECO:0000256" key="1">
    <source>
        <dbReference type="ARBA" id="ARBA00008814"/>
    </source>
</evidence>
<dbReference type="PANTHER" id="PTHR30535">
    <property type="entry name" value="VITAMIN B12-BINDING PROTEIN"/>
    <property type="match status" value="1"/>
</dbReference>